<dbReference type="Proteomes" id="UP000622580">
    <property type="component" value="Unassembled WGS sequence"/>
</dbReference>
<dbReference type="Pfam" id="PF07883">
    <property type="entry name" value="Cupin_2"/>
    <property type="match status" value="1"/>
</dbReference>
<dbReference type="PANTHER" id="PTHR35848">
    <property type="entry name" value="OXALATE-BINDING PROTEIN"/>
    <property type="match status" value="1"/>
</dbReference>
<evidence type="ECO:0000256" key="1">
    <source>
        <dbReference type="ARBA" id="ARBA00022723"/>
    </source>
</evidence>
<feature type="domain" description="Cupin type-2" evidence="2">
    <location>
        <begin position="39"/>
        <end position="110"/>
    </location>
</feature>
<dbReference type="GO" id="GO:0046872">
    <property type="term" value="F:metal ion binding"/>
    <property type="evidence" value="ECO:0007669"/>
    <property type="project" value="UniProtKB-KW"/>
</dbReference>
<dbReference type="EMBL" id="JAGSGD010000001">
    <property type="protein sequence ID" value="MBR7620022.1"/>
    <property type="molecule type" value="Genomic_DNA"/>
</dbReference>
<dbReference type="SUPFAM" id="SSF51182">
    <property type="entry name" value="RmlC-like cupins"/>
    <property type="match status" value="1"/>
</dbReference>
<protein>
    <submittedName>
        <fullName evidence="3">Cupin domain-containing protein</fullName>
    </submittedName>
</protein>
<dbReference type="CDD" id="cd02224">
    <property type="entry name" value="cupin_SPO2919-like"/>
    <property type="match status" value="1"/>
</dbReference>
<evidence type="ECO:0000259" key="2">
    <source>
        <dbReference type="Pfam" id="PF07883"/>
    </source>
</evidence>
<name>A0A941D155_9CAUL</name>
<dbReference type="InterPro" id="IPR013096">
    <property type="entry name" value="Cupin_2"/>
</dbReference>
<proteinExistence type="predicted"/>
<dbReference type="AlphaFoldDB" id="A0A941D155"/>
<accession>A0A941D155</accession>
<comment type="caution">
    <text evidence="3">The sequence shown here is derived from an EMBL/GenBank/DDBJ whole genome shotgun (WGS) entry which is preliminary data.</text>
</comment>
<evidence type="ECO:0000313" key="4">
    <source>
        <dbReference type="Proteomes" id="UP000622580"/>
    </source>
</evidence>
<reference evidence="3" key="1">
    <citation type="submission" date="2021-04" db="EMBL/GenBank/DDBJ databases">
        <title>Draft genome assembly of strain Phenylobacterium sp. 20VBR1 using MiniION and Illumina platforms.</title>
        <authorList>
            <person name="Thomas F.A."/>
            <person name="Krishnan K.P."/>
            <person name="Sinha R.K."/>
        </authorList>
    </citation>
    <scope>NUCLEOTIDE SEQUENCE</scope>
    <source>
        <strain evidence="3">20VBR1</strain>
    </source>
</reference>
<dbReference type="InterPro" id="IPR011051">
    <property type="entry name" value="RmlC_Cupin_sf"/>
</dbReference>
<dbReference type="Gene3D" id="2.60.120.10">
    <property type="entry name" value="Jelly Rolls"/>
    <property type="match status" value="1"/>
</dbReference>
<keyword evidence="4" id="KW-1185">Reference proteome</keyword>
<gene>
    <name evidence="3" type="ORF">JKL49_11545</name>
</gene>
<dbReference type="InterPro" id="IPR014710">
    <property type="entry name" value="RmlC-like_jellyroll"/>
</dbReference>
<dbReference type="PANTHER" id="PTHR35848:SF9">
    <property type="entry name" value="SLL1358 PROTEIN"/>
    <property type="match status" value="1"/>
</dbReference>
<keyword evidence="1" id="KW-0479">Metal-binding</keyword>
<sequence>MIDWADRAWPGAVKPEWFAGQSEGRLAKPLGITQFGVNLVTLAPGAYSALRHWHAAEDEFVHVLSGELVLIDDHGEHVLTAGSSAGFPAGVANGHHLVNRSEAPATFLAVGSRRPGDEVVTYLDDEVGVVRK</sequence>
<organism evidence="3 4">
    <name type="scientific">Phenylobacterium glaciei</name>
    <dbReference type="NCBI Taxonomy" id="2803784"/>
    <lineage>
        <taxon>Bacteria</taxon>
        <taxon>Pseudomonadati</taxon>
        <taxon>Pseudomonadota</taxon>
        <taxon>Alphaproteobacteria</taxon>
        <taxon>Caulobacterales</taxon>
        <taxon>Caulobacteraceae</taxon>
        <taxon>Phenylobacterium</taxon>
    </lineage>
</organism>
<evidence type="ECO:0000313" key="3">
    <source>
        <dbReference type="EMBL" id="MBR7620022.1"/>
    </source>
</evidence>
<dbReference type="InterPro" id="IPR051610">
    <property type="entry name" value="GPI/OXD"/>
</dbReference>